<evidence type="ECO:0000256" key="6">
    <source>
        <dbReference type="ARBA" id="ARBA00022826"/>
    </source>
</evidence>
<dbReference type="Proteomes" id="UP001642483">
    <property type="component" value="Unassembled WGS sequence"/>
</dbReference>
<evidence type="ECO:0000256" key="13">
    <source>
        <dbReference type="SAM" id="Phobius"/>
    </source>
</evidence>
<comment type="similarity">
    <text evidence="2">Belongs to the TMEM38 family.</text>
</comment>
<evidence type="ECO:0000256" key="4">
    <source>
        <dbReference type="ARBA" id="ARBA00022538"/>
    </source>
</evidence>
<name>A0ABP0GLZ3_CLALP</name>
<dbReference type="EMBL" id="CAWYQH010000119">
    <property type="protein sequence ID" value="CAK8691664.1"/>
    <property type="molecule type" value="Genomic_DNA"/>
</dbReference>
<evidence type="ECO:0000256" key="1">
    <source>
        <dbReference type="ARBA" id="ARBA00004127"/>
    </source>
</evidence>
<evidence type="ECO:0000256" key="3">
    <source>
        <dbReference type="ARBA" id="ARBA00022448"/>
    </source>
</evidence>
<feature type="transmembrane region" description="Helical" evidence="13">
    <location>
        <begin position="84"/>
        <end position="103"/>
    </location>
</feature>
<dbReference type="Pfam" id="PF05197">
    <property type="entry name" value="TRIC"/>
    <property type="match status" value="1"/>
</dbReference>
<evidence type="ECO:0000256" key="9">
    <source>
        <dbReference type="ARBA" id="ARBA00023065"/>
    </source>
</evidence>
<evidence type="ECO:0000256" key="7">
    <source>
        <dbReference type="ARBA" id="ARBA00022958"/>
    </source>
</evidence>
<keyword evidence="15" id="KW-1185">Reference proteome</keyword>
<sequence>MDVVEKLSKRFCDELLPTIKWEVELAYVVFMVQQSVKSADWNWHKSNLFYSYVKALLYVRGADIIIALCTGASPVDAISCNCTLLTVAAVWWLVLFVPFDIFNRILNFETGDVRPLVILLALLATIRRVVAVDAAVTASLSAHEGSYIAVFLGTLAGNGTLAAAIVFGDFARNVSGQDATKLALTSALILTLSKILCHRVVTASVALTFCVLLSLAIQLAESLGSRVGLLDALYEILQKIVVTRDHF</sequence>
<keyword evidence="8 13" id="KW-1133">Transmembrane helix</keyword>
<evidence type="ECO:0000313" key="15">
    <source>
        <dbReference type="Proteomes" id="UP001642483"/>
    </source>
</evidence>
<gene>
    <name evidence="14" type="ORF">CVLEPA_LOCUS24427</name>
</gene>
<organism evidence="14 15">
    <name type="scientific">Clavelina lepadiformis</name>
    <name type="common">Light-bulb sea squirt</name>
    <name type="synonym">Ascidia lepadiformis</name>
    <dbReference type="NCBI Taxonomy" id="159417"/>
    <lineage>
        <taxon>Eukaryota</taxon>
        <taxon>Metazoa</taxon>
        <taxon>Chordata</taxon>
        <taxon>Tunicata</taxon>
        <taxon>Ascidiacea</taxon>
        <taxon>Aplousobranchia</taxon>
        <taxon>Clavelinidae</taxon>
        <taxon>Clavelina</taxon>
    </lineage>
</organism>
<feature type="transmembrane region" description="Helical" evidence="13">
    <location>
        <begin position="146"/>
        <end position="167"/>
    </location>
</feature>
<evidence type="ECO:0000313" key="14">
    <source>
        <dbReference type="EMBL" id="CAK8691664.1"/>
    </source>
</evidence>
<proteinExistence type="inferred from homology"/>
<keyword evidence="3" id="KW-0813">Transport</keyword>
<protein>
    <submittedName>
        <fullName evidence="14">Uncharacterized protein</fullName>
    </submittedName>
</protein>
<evidence type="ECO:0000256" key="11">
    <source>
        <dbReference type="ARBA" id="ARBA00023303"/>
    </source>
</evidence>
<dbReference type="PANTHER" id="PTHR12454">
    <property type="entry name" value="TRIMERIC INTRACELLULAR CATION CHANNEL"/>
    <property type="match status" value="1"/>
</dbReference>
<evidence type="ECO:0000256" key="12">
    <source>
        <dbReference type="ARBA" id="ARBA00047059"/>
    </source>
</evidence>
<keyword evidence="7" id="KW-0630">Potassium</keyword>
<keyword evidence="6" id="KW-0631">Potassium channel</keyword>
<evidence type="ECO:0000256" key="5">
    <source>
        <dbReference type="ARBA" id="ARBA00022692"/>
    </source>
</evidence>
<keyword evidence="11" id="KW-0407">Ion channel</keyword>
<evidence type="ECO:0000256" key="2">
    <source>
        <dbReference type="ARBA" id="ARBA00005766"/>
    </source>
</evidence>
<keyword evidence="5 13" id="KW-0812">Transmembrane</keyword>
<keyword evidence="9" id="KW-0406">Ion transport</keyword>
<evidence type="ECO:0000256" key="10">
    <source>
        <dbReference type="ARBA" id="ARBA00023136"/>
    </source>
</evidence>
<comment type="subunit">
    <text evidence="12">Homotrimer; conformation seems to be controled by binding to diacylglycerol (DAG).</text>
</comment>
<feature type="transmembrane region" description="Helical" evidence="13">
    <location>
        <begin position="202"/>
        <end position="220"/>
    </location>
</feature>
<dbReference type="PANTHER" id="PTHR12454:SF11">
    <property type="entry name" value="GH25683P"/>
    <property type="match status" value="1"/>
</dbReference>
<reference evidence="14 15" key="1">
    <citation type="submission" date="2024-02" db="EMBL/GenBank/DDBJ databases">
        <authorList>
            <person name="Daric V."/>
            <person name="Darras S."/>
        </authorList>
    </citation>
    <scope>NUCLEOTIDE SEQUENCE [LARGE SCALE GENOMIC DNA]</scope>
</reference>
<keyword evidence="10 13" id="KW-0472">Membrane</keyword>
<dbReference type="InterPro" id="IPR007866">
    <property type="entry name" value="TRIC_channel"/>
</dbReference>
<feature type="transmembrane region" description="Helical" evidence="13">
    <location>
        <begin position="115"/>
        <end position="140"/>
    </location>
</feature>
<comment type="subcellular location">
    <subcellularLocation>
        <location evidence="1">Endomembrane system</location>
        <topology evidence="1">Multi-pass membrane protein</topology>
    </subcellularLocation>
</comment>
<accession>A0ABP0GLZ3</accession>
<evidence type="ECO:0000256" key="8">
    <source>
        <dbReference type="ARBA" id="ARBA00022989"/>
    </source>
</evidence>
<comment type="caution">
    <text evidence="14">The sequence shown here is derived from an EMBL/GenBank/DDBJ whole genome shotgun (WGS) entry which is preliminary data.</text>
</comment>
<keyword evidence="4" id="KW-0633">Potassium transport</keyword>